<reference evidence="1 2" key="1">
    <citation type="journal article" date="2022" name="Plant J.">
        <title>Chromosome-level genome of Camellia lanceoleosa provides a valuable resource for understanding genome evolution and self-incompatibility.</title>
        <authorList>
            <person name="Gong W."/>
            <person name="Xiao S."/>
            <person name="Wang L."/>
            <person name="Liao Z."/>
            <person name="Chang Y."/>
            <person name="Mo W."/>
            <person name="Hu G."/>
            <person name="Li W."/>
            <person name="Zhao G."/>
            <person name="Zhu H."/>
            <person name="Hu X."/>
            <person name="Ji K."/>
            <person name="Xiang X."/>
            <person name="Song Q."/>
            <person name="Yuan D."/>
            <person name="Jin S."/>
            <person name="Zhang L."/>
        </authorList>
    </citation>
    <scope>NUCLEOTIDE SEQUENCE [LARGE SCALE GENOMIC DNA]</scope>
    <source>
        <strain evidence="1">SQ_2022a</strain>
    </source>
</reference>
<evidence type="ECO:0000313" key="1">
    <source>
        <dbReference type="EMBL" id="KAI7999429.1"/>
    </source>
</evidence>
<gene>
    <name evidence="1" type="ORF">LOK49_LG09G02013</name>
</gene>
<proteinExistence type="predicted"/>
<comment type="caution">
    <text evidence="1">The sequence shown here is derived from an EMBL/GenBank/DDBJ whole genome shotgun (WGS) entry which is preliminary data.</text>
</comment>
<dbReference type="Proteomes" id="UP001060215">
    <property type="component" value="Chromosome 8"/>
</dbReference>
<keyword evidence="2" id="KW-1185">Reference proteome</keyword>
<name>A0ACC0GEN6_9ERIC</name>
<organism evidence="1 2">
    <name type="scientific">Camellia lanceoleosa</name>
    <dbReference type="NCBI Taxonomy" id="1840588"/>
    <lineage>
        <taxon>Eukaryota</taxon>
        <taxon>Viridiplantae</taxon>
        <taxon>Streptophyta</taxon>
        <taxon>Embryophyta</taxon>
        <taxon>Tracheophyta</taxon>
        <taxon>Spermatophyta</taxon>
        <taxon>Magnoliopsida</taxon>
        <taxon>eudicotyledons</taxon>
        <taxon>Gunneridae</taxon>
        <taxon>Pentapetalae</taxon>
        <taxon>asterids</taxon>
        <taxon>Ericales</taxon>
        <taxon>Theaceae</taxon>
        <taxon>Camellia</taxon>
    </lineage>
</organism>
<sequence>MFKVDHTRMVEPFGVFILDCWFAKNKLSVELERKQCHSNAPKGKPTGRVDPKFGTSFKVLY</sequence>
<dbReference type="EMBL" id="CM045765">
    <property type="protein sequence ID" value="KAI7999429.1"/>
    <property type="molecule type" value="Genomic_DNA"/>
</dbReference>
<evidence type="ECO:0000313" key="2">
    <source>
        <dbReference type="Proteomes" id="UP001060215"/>
    </source>
</evidence>
<protein>
    <submittedName>
        <fullName evidence="1">Uncharacterized protein</fullName>
    </submittedName>
</protein>
<accession>A0ACC0GEN6</accession>